<dbReference type="Pfam" id="PF10294">
    <property type="entry name" value="Methyltransf_16"/>
    <property type="match status" value="1"/>
</dbReference>
<proteinExistence type="predicted"/>
<accession>A0A6A6DM31</accession>
<protein>
    <recommendedName>
        <fullName evidence="3">Diaminohydroxyphosphoribosylamino-pyrimidine deaminase</fullName>
    </recommendedName>
</protein>
<evidence type="ECO:0000313" key="1">
    <source>
        <dbReference type="EMBL" id="KAF2180567.1"/>
    </source>
</evidence>
<dbReference type="GO" id="GO:0008757">
    <property type="term" value="F:S-adenosylmethionine-dependent methyltransferase activity"/>
    <property type="evidence" value="ECO:0007669"/>
    <property type="project" value="UniProtKB-ARBA"/>
</dbReference>
<dbReference type="SUPFAM" id="SSF53335">
    <property type="entry name" value="S-adenosyl-L-methionine-dependent methyltransferases"/>
    <property type="match status" value="1"/>
</dbReference>
<organism evidence="1 2">
    <name type="scientific">Zopfia rhizophila CBS 207.26</name>
    <dbReference type="NCBI Taxonomy" id="1314779"/>
    <lineage>
        <taxon>Eukaryota</taxon>
        <taxon>Fungi</taxon>
        <taxon>Dikarya</taxon>
        <taxon>Ascomycota</taxon>
        <taxon>Pezizomycotina</taxon>
        <taxon>Dothideomycetes</taxon>
        <taxon>Dothideomycetes incertae sedis</taxon>
        <taxon>Zopfiaceae</taxon>
        <taxon>Zopfia</taxon>
    </lineage>
</organism>
<sequence>MDDLSSILGEPVTDPAEEAFLVFSQSIPSQSLGFIDPKASVIDITVAGRDLTIHQSQGLLTSDRKQGTTGAVVWQVTPLFAEWIASPQNFLFQAGYLQPDSIALELGAGVSGVVALTLANRIKKYIATDQDYVIRLLKQNISENSIQFTTSSKKKFTSKHRVHHTKTEQPSTSNIQTLELDWELDSVSSLPSILTQGEDVDSDPGQSGVDVVIACDCIYNDALIEPLDNTCAELCRLHPASHHQKPTLCIVAQQLRSSEVFESWLKSFHRSFHVWRIPDESLTEPLRENSGFVVHIGILR</sequence>
<name>A0A6A6DM31_9PEZI</name>
<dbReference type="Gene3D" id="3.40.50.150">
    <property type="entry name" value="Vaccinia Virus protein VP39"/>
    <property type="match status" value="1"/>
</dbReference>
<keyword evidence="2" id="KW-1185">Reference proteome</keyword>
<dbReference type="GO" id="GO:0005829">
    <property type="term" value="C:cytosol"/>
    <property type="evidence" value="ECO:0007669"/>
    <property type="project" value="TreeGrafter"/>
</dbReference>
<evidence type="ECO:0000313" key="2">
    <source>
        <dbReference type="Proteomes" id="UP000800200"/>
    </source>
</evidence>
<dbReference type="OrthoDB" id="2529286at2759"/>
<dbReference type="InterPro" id="IPR029063">
    <property type="entry name" value="SAM-dependent_MTases_sf"/>
</dbReference>
<dbReference type="EMBL" id="ML994657">
    <property type="protein sequence ID" value="KAF2180567.1"/>
    <property type="molecule type" value="Genomic_DNA"/>
</dbReference>
<reference evidence="1" key="1">
    <citation type="journal article" date="2020" name="Stud. Mycol.">
        <title>101 Dothideomycetes genomes: a test case for predicting lifestyles and emergence of pathogens.</title>
        <authorList>
            <person name="Haridas S."/>
            <person name="Albert R."/>
            <person name="Binder M."/>
            <person name="Bloem J."/>
            <person name="Labutti K."/>
            <person name="Salamov A."/>
            <person name="Andreopoulos B."/>
            <person name="Baker S."/>
            <person name="Barry K."/>
            <person name="Bills G."/>
            <person name="Bluhm B."/>
            <person name="Cannon C."/>
            <person name="Castanera R."/>
            <person name="Culley D."/>
            <person name="Daum C."/>
            <person name="Ezra D."/>
            <person name="Gonzalez J."/>
            <person name="Henrissat B."/>
            <person name="Kuo A."/>
            <person name="Liang C."/>
            <person name="Lipzen A."/>
            <person name="Lutzoni F."/>
            <person name="Magnuson J."/>
            <person name="Mondo S."/>
            <person name="Nolan M."/>
            <person name="Ohm R."/>
            <person name="Pangilinan J."/>
            <person name="Park H.-J."/>
            <person name="Ramirez L."/>
            <person name="Alfaro M."/>
            <person name="Sun H."/>
            <person name="Tritt A."/>
            <person name="Yoshinaga Y."/>
            <person name="Zwiers L.-H."/>
            <person name="Turgeon B."/>
            <person name="Goodwin S."/>
            <person name="Spatafora J."/>
            <person name="Crous P."/>
            <person name="Grigoriev I."/>
        </authorList>
    </citation>
    <scope>NUCLEOTIDE SEQUENCE</scope>
    <source>
        <strain evidence="1">CBS 207.26</strain>
    </source>
</reference>
<dbReference type="AlphaFoldDB" id="A0A6A6DM31"/>
<dbReference type="GO" id="GO:0032991">
    <property type="term" value="C:protein-containing complex"/>
    <property type="evidence" value="ECO:0007669"/>
    <property type="project" value="TreeGrafter"/>
</dbReference>
<gene>
    <name evidence="1" type="ORF">K469DRAFT_274923</name>
</gene>
<dbReference type="PANTHER" id="PTHR14614">
    <property type="entry name" value="HEPATOCELLULAR CARCINOMA-ASSOCIATED ANTIGEN"/>
    <property type="match status" value="1"/>
</dbReference>
<dbReference type="PANTHER" id="PTHR14614:SF109">
    <property type="entry name" value="RIBOSOMAL LYSINE N-METHYLTRANSFERASE 5"/>
    <property type="match status" value="1"/>
</dbReference>
<dbReference type="InterPro" id="IPR019410">
    <property type="entry name" value="Methyltransf_16"/>
</dbReference>
<evidence type="ECO:0008006" key="3">
    <source>
        <dbReference type="Google" id="ProtNLM"/>
    </source>
</evidence>
<dbReference type="Proteomes" id="UP000800200">
    <property type="component" value="Unassembled WGS sequence"/>
</dbReference>